<keyword evidence="1" id="KW-0472">Membrane</keyword>
<dbReference type="EMBL" id="DXBF01000010">
    <property type="protein sequence ID" value="HIZ61387.1"/>
    <property type="molecule type" value="Genomic_DNA"/>
</dbReference>
<dbReference type="Pfam" id="PF05857">
    <property type="entry name" value="TraX"/>
    <property type="match status" value="1"/>
</dbReference>
<keyword evidence="1" id="KW-0812">Transmembrane</keyword>
<feature type="transmembrane region" description="Helical" evidence="1">
    <location>
        <begin position="213"/>
        <end position="231"/>
    </location>
</feature>
<feature type="transmembrane region" description="Helical" evidence="1">
    <location>
        <begin position="79"/>
        <end position="97"/>
    </location>
</feature>
<organism evidence="2 3">
    <name type="scientific">Candidatus Gemmiger avistercoris</name>
    <dbReference type="NCBI Taxonomy" id="2838606"/>
    <lineage>
        <taxon>Bacteria</taxon>
        <taxon>Bacillati</taxon>
        <taxon>Bacillota</taxon>
        <taxon>Clostridia</taxon>
        <taxon>Eubacteriales</taxon>
        <taxon>Gemmiger</taxon>
    </lineage>
</organism>
<gene>
    <name evidence="2" type="ORF">H9724_01270</name>
</gene>
<comment type="caution">
    <text evidence="2">The sequence shown here is derived from an EMBL/GenBank/DDBJ whole genome shotgun (WGS) entry which is preliminary data.</text>
</comment>
<protein>
    <submittedName>
        <fullName evidence="2">Conjugal transfer protein TraX</fullName>
    </submittedName>
</protein>
<keyword evidence="1" id="KW-1133">Transmembrane helix</keyword>
<feature type="transmembrane region" description="Helical" evidence="1">
    <location>
        <begin position="243"/>
        <end position="262"/>
    </location>
</feature>
<feature type="transmembrane region" description="Helical" evidence="1">
    <location>
        <begin position="141"/>
        <end position="161"/>
    </location>
</feature>
<reference evidence="2" key="2">
    <citation type="submission" date="2021-04" db="EMBL/GenBank/DDBJ databases">
        <authorList>
            <person name="Gilroy R."/>
        </authorList>
    </citation>
    <scope>NUCLEOTIDE SEQUENCE</scope>
    <source>
        <strain evidence="2">CHK188-11489</strain>
    </source>
</reference>
<proteinExistence type="predicted"/>
<accession>A0A9D2JP88</accession>
<name>A0A9D2JP88_9FIRM</name>
<feature type="transmembrane region" description="Helical" evidence="1">
    <location>
        <begin position="109"/>
        <end position="129"/>
    </location>
</feature>
<dbReference type="AlphaFoldDB" id="A0A9D2JP88"/>
<evidence type="ECO:0000256" key="1">
    <source>
        <dbReference type="SAM" id="Phobius"/>
    </source>
</evidence>
<sequence>MSHVSSASLPRAGRAQAGLSDTTLKVLALVLMVMDHIHYFFGFTGLIPEWFSMLGRLSAPLFLFCTVEGFAYTHDRRRYFWRIWAISAGMGLLQFLMMYAKVGVRPDGFFPMNAVFMNFVILIPIWQGIDWLRHKRILPGLLAVVLPLAWPFLFLILYSTADGTPAAWLLDTILAALAYTALPAWSFIMDGGGFYILIGIALYLLRGRRGLQAAAYVVLTMLFYFVVPYLQLSSLPDFQFSQMFTLAYEWFGVLSVIPMLLYNGTRGRGMKTLFYVFYPAHVYILYALSWALYLILH</sequence>
<feature type="transmembrane region" description="Helical" evidence="1">
    <location>
        <begin position="53"/>
        <end position="72"/>
    </location>
</feature>
<dbReference type="Proteomes" id="UP000824105">
    <property type="component" value="Unassembled WGS sequence"/>
</dbReference>
<dbReference type="InterPro" id="IPR008875">
    <property type="entry name" value="TraX"/>
</dbReference>
<evidence type="ECO:0000313" key="2">
    <source>
        <dbReference type="EMBL" id="HIZ61387.1"/>
    </source>
</evidence>
<evidence type="ECO:0000313" key="3">
    <source>
        <dbReference type="Proteomes" id="UP000824105"/>
    </source>
</evidence>
<reference evidence="2" key="1">
    <citation type="journal article" date="2021" name="PeerJ">
        <title>Extensive microbial diversity within the chicken gut microbiome revealed by metagenomics and culture.</title>
        <authorList>
            <person name="Gilroy R."/>
            <person name="Ravi A."/>
            <person name="Getino M."/>
            <person name="Pursley I."/>
            <person name="Horton D.L."/>
            <person name="Alikhan N.F."/>
            <person name="Baker D."/>
            <person name="Gharbi K."/>
            <person name="Hall N."/>
            <person name="Watson M."/>
            <person name="Adriaenssens E.M."/>
            <person name="Foster-Nyarko E."/>
            <person name="Jarju S."/>
            <person name="Secka A."/>
            <person name="Antonio M."/>
            <person name="Oren A."/>
            <person name="Chaudhuri R.R."/>
            <person name="La Ragione R."/>
            <person name="Hildebrand F."/>
            <person name="Pallen M.J."/>
        </authorList>
    </citation>
    <scope>NUCLEOTIDE SEQUENCE</scope>
    <source>
        <strain evidence="2">CHK188-11489</strain>
    </source>
</reference>
<feature type="transmembrane region" description="Helical" evidence="1">
    <location>
        <begin position="274"/>
        <end position="296"/>
    </location>
</feature>
<feature type="transmembrane region" description="Helical" evidence="1">
    <location>
        <begin position="173"/>
        <end position="206"/>
    </location>
</feature>